<reference evidence="7 8" key="1">
    <citation type="submission" date="2015-10" db="EMBL/GenBank/DDBJ databases">
        <title>Metagenome-Assembled Genomes uncover a global brackish microbiome.</title>
        <authorList>
            <person name="Hugerth L.W."/>
            <person name="Larsson J."/>
            <person name="Alneberg J."/>
            <person name="Lindh M.V."/>
            <person name="Legrand C."/>
            <person name="Pinhassi J."/>
            <person name="Andersson A.F."/>
        </authorList>
    </citation>
    <scope>NUCLEOTIDE SEQUENCE [LARGE SCALE GENOMIC DNA]</scope>
    <source>
        <strain evidence="7">BACL9 MAG-120820-bin42</strain>
    </source>
</reference>
<feature type="domain" description="Squalene cyclase C-terminal" evidence="5">
    <location>
        <begin position="344"/>
        <end position="662"/>
    </location>
</feature>
<dbReference type="InterPro" id="IPR006400">
    <property type="entry name" value="Hopene-cyclase"/>
</dbReference>
<dbReference type="UniPathway" id="UPA00337"/>
<dbReference type="Pfam" id="PF13249">
    <property type="entry name" value="SQHop_cyclase_N"/>
    <property type="match status" value="1"/>
</dbReference>
<evidence type="ECO:0000313" key="7">
    <source>
        <dbReference type="EMBL" id="KRP32472.1"/>
    </source>
</evidence>
<comment type="caution">
    <text evidence="7">The sequence shown here is derived from an EMBL/GenBank/DDBJ whole genome shotgun (WGS) entry which is preliminary data.</text>
</comment>
<dbReference type="SFLD" id="SFLDG01016">
    <property type="entry name" value="Prenyltransferase_Like_2"/>
    <property type="match status" value="1"/>
</dbReference>
<dbReference type="SUPFAM" id="SSF48239">
    <property type="entry name" value="Terpenoid cyclases/Protein prenyltransferases"/>
    <property type="match status" value="2"/>
</dbReference>
<dbReference type="GO" id="GO:0016104">
    <property type="term" value="P:triterpenoid biosynthetic process"/>
    <property type="evidence" value="ECO:0007669"/>
    <property type="project" value="InterPro"/>
</dbReference>
<dbReference type="NCBIfam" id="TIGR01787">
    <property type="entry name" value="squalene_cyclas"/>
    <property type="match status" value="1"/>
</dbReference>
<dbReference type="Pfam" id="PF13243">
    <property type="entry name" value="SQHop_cyclase_C"/>
    <property type="match status" value="1"/>
</dbReference>
<protein>
    <submittedName>
        <fullName evidence="7">Squalene-hopene cyclase</fullName>
    </submittedName>
</protein>
<evidence type="ECO:0000256" key="1">
    <source>
        <dbReference type="ARBA" id="ARBA00004999"/>
    </source>
</evidence>
<evidence type="ECO:0000313" key="8">
    <source>
        <dbReference type="Proteomes" id="UP000051557"/>
    </source>
</evidence>
<organism evidence="7 8">
    <name type="scientific">Verrucomicrobia subdivision 6 bacterium BACL9 MAG-120820-bin42</name>
    <dbReference type="NCBI Taxonomy" id="1655634"/>
    <lineage>
        <taxon>Bacteria</taxon>
        <taxon>Pseudomonadati</taxon>
        <taxon>Verrucomicrobiota</taxon>
        <taxon>Verrucomicrobiia</taxon>
        <taxon>Verrucomicrobiales</taxon>
        <taxon>Verrucomicrobia subdivision 6</taxon>
    </lineage>
</organism>
<evidence type="ECO:0000256" key="4">
    <source>
        <dbReference type="ARBA" id="ARBA00023235"/>
    </source>
</evidence>
<dbReference type="GO" id="GO:0016866">
    <property type="term" value="F:intramolecular transferase activity"/>
    <property type="evidence" value="ECO:0007669"/>
    <property type="project" value="InterPro"/>
</dbReference>
<dbReference type="PROSITE" id="PS01074">
    <property type="entry name" value="TERPENE_SYNTHASES"/>
    <property type="match status" value="1"/>
</dbReference>
<dbReference type="InterPro" id="IPR018333">
    <property type="entry name" value="Squalene_cyclase"/>
</dbReference>
<accession>A0A0R2X8Q6</accession>
<proteinExistence type="inferred from homology"/>
<gene>
    <name evidence="7" type="ORF">ABS32_03620</name>
</gene>
<dbReference type="EMBL" id="LIDM01000106">
    <property type="protein sequence ID" value="KRP32472.1"/>
    <property type="molecule type" value="Genomic_DNA"/>
</dbReference>
<dbReference type="GO" id="GO:0005811">
    <property type="term" value="C:lipid droplet"/>
    <property type="evidence" value="ECO:0007669"/>
    <property type="project" value="InterPro"/>
</dbReference>
<name>A0A0R2X8Q6_9BACT</name>
<comment type="similarity">
    <text evidence="2">Belongs to the terpene cyclase/mutase family.</text>
</comment>
<dbReference type="NCBIfam" id="TIGR01507">
    <property type="entry name" value="hopene_cyclase"/>
    <property type="match status" value="1"/>
</dbReference>
<evidence type="ECO:0000256" key="2">
    <source>
        <dbReference type="ARBA" id="ARBA00009755"/>
    </source>
</evidence>
<feature type="domain" description="Squalene cyclase N-terminal" evidence="6">
    <location>
        <begin position="43"/>
        <end position="331"/>
    </location>
</feature>
<evidence type="ECO:0000259" key="5">
    <source>
        <dbReference type="Pfam" id="PF13243"/>
    </source>
</evidence>
<dbReference type="AlphaFoldDB" id="A0A0R2X8Q6"/>
<keyword evidence="4" id="KW-0413">Isomerase</keyword>
<dbReference type="InterPro" id="IPR032696">
    <property type="entry name" value="SQ_cyclase_C"/>
</dbReference>
<evidence type="ECO:0000256" key="3">
    <source>
        <dbReference type="ARBA" id="ARBA00022737"/>
    </source>
</evidence>
<dbReference type="PANTHER" id="PTHR11764:SF20">
    <property type="entry name" value="LANOSTEROL SYNTHASE"/>
    <property type="match status" value="1"/>
</dbReference>
<dbReference type="InterPro" id="IPR032697">
    <property type="entry name" value="SQ_cyclase_N"/>
</dbReference>
<dbReference type="Proteomes" id="UP000051557">
    <property type="component" value="Unassembled WGS sequence"/>
</dbReference>
<sequence length="670" mass="75758">MWIGKIRSMSLNLNTTAPERTPSPELVGMDPADVDLAALRKTIEACRDYLLGQQKEDGHWIGELFVDSTVACDYHLLMYLRGKVDRAKEAKIVRHILQRQLPDGGWPIYPGGPSNVTATVKCYFSLKLAGFTPEEPEMRRARATAMRLGGIPRVNTYCKLYLAMLGQYPWKYLPNIPPEILLLPNWAPFNLFEMSSWTRAIVVTLSVIRSYRPTTHLPPEKQLHELYPYGVEGGPFFHPVERRFLSMKNFFIRVNELLGFLEGLSWKPFRKYALKVAEKWILDRTGPESEGLAAIFPSMMNTILVFQCLGYSDDHPRMRKAVKDLEGLEVDDVANGDFRVQPCLSPVWDTAITLTALGAAGMKPDAPAMQKGADWLLAKEVKMRGDWAVKNQTRVTGGWAFEYFNDWYPDVDDTAKVLLGLRMARASDPAAQKAAAERGLAWAKSFQCDNGGYGAFDKNVNKKWLEDVPFADHNAILDPPCADITGRMLETMGKCGVSRKDAQIERAIRFLQETQEEDGSWYGRWGVNYIYGTWQVLRGLHGIGYDMNEHWVIRGRDWLECAQNPDGGWGESCGSYDDSRLKGRGLSTASQTSWGLMGLLACGDIQRPSVRRAVRYLIQNQQADGTWEEKLSTGTGFPCVFYLRYDMYRINWPLLALGEYQQIVQSIGAH</sequence>
<dbReference type="InterPro" id="IPR008930">
    <property type="entry name" value="Terpenoid_cyclase/PrenylTrfase"/>
</dbReference>
<keyword evidence="3" id="KW-0677">Repeat</keyword>
<dbReference type="Gene3D" id="1.50.10.20">
    <property type="match status" value="2"/>
</dbReference>
<evidence type="ECO:0000259" key="6">
    <source>
        <dbReference type="Pfam" id="PF13249"/>
    </source>
</evidence>
<dbReference type="PANTHER" id="PTHR11764">
    <property type="entry name" value="TERPENE CYCLASE/MUTASE FAMILY MEMBER"/>
    <property type="match status" value="1"/>
</dbReference>
<dbReference type="InterPro" id="IPR002365">
    <property type="entry name" value="Terpene_synthase_CS"/>
</dbReference>
<comment type="pathway">
    <text evidence="1">Secondary metabolite biosynthesis; hopanoid biosynthesis.</text>
</comment>